<dbReference type="PANTHER" id="PTHR30250">
    <property type="entry name" value="PST FAMILY PREDICTED COLANIC ACID TRANSPORTER"/>
    <property type="match status" value="1"/>
</dbReference>
<dbReference type="Pfam" id="PF13440">
    <property type="entry name" value="Polysacc_synt_3"/>
    <property type="match status" value="1"/>
</dbReference>
<name>A0A9E7STX1_9EURY</name>
<dbReference type="KEGG" id="sawl:NGM29_14415"/>
<feature type="transmembrane region" description="Helical" evidence="6">
    <location>
        <begin position="454"/>
        <end position="478"/>
    </location>
</feature>
<dbReference type="Proteomes" id="UP001056855">
    <property type="component" value="Chromosome"/>
</dbReference>
<dbReference type="GeneID" id="73291263"/>
<evidence type="ECO:0000313" key="8">
    <source>
        <dbReference type="Proteomes" id="UP001056855"/>
    </source>
</evidence>
<evidence type="ECO:0000256" key="3">
    <source>
        <dbReference type="ARBA" id="ARBA00022692"/>
    </source>
</evidence>
<feature type="transmembrane region" description="Helical" evidence="6">
    <location>
        <begin position="83"/>
        <end position="107"/>
    </location>
</feature>
<dbReference type="GO" id="GO:0005886">
    <property type="term" value="C:plasma membrane"/>
    <property type="evidence" value="ECO:0007669"/>
    <property type="project" value="UniProtKB-SubCell"/>
</dbReference>
<dbReference type="AlphaFoldDB" id="A0A9E7STX1"/>
<feature type="transmembrane region" description="Helical" evidence="6">
    <location>
        <begin position="164"/>
        <end position="191"/>
    </location>
</feature>
<protein>
    <submittedName>
        <fullName evidence="7">Flippase</fullName>
    </submittedName>
</protein>
<sequence>MSRPDSLGSRFTVEFVGQLAATVAGGLLTILLARLLGPDEYGLLFLAIAVFGSLGILSKLGIAKSGARYIAEYKERRPEQIPHIIRTTAWYNLLAIAVVGTALVVGHRHLARVIGEPSLTPFLLLGALYLALEASSTYVRLILQGFEQIKVSAAVHALDRVSRLAFAVGLVVLGFGALGALAGYLLSFAFASAVGIGFLYVRQYRPLDTGASIEDGLRRRIGSYTVPLTATSTANTLDKKVDTILVGFFLSPVAVSYYVLSKQIVQFVETPMSALGFTLSPTFGAEKASDNIERAARLYETSLVYSLLLYVPVGAGIVLVAEPTVSLLVGQEYLGAVPVLQVLAAYAVLQAVTNLTSNGLDYLGRARSRAVVKGTTAALNVVLNVLLIPTLGVVGAAIATVITYSMYTLANVYIIHQEFSLRLGYLVRRLVAIGAITGIMALTVAAVTDYITSIPSLLLVVGLGVVVWGALSVATGLLDIADVRSTLQHS</sequence>
<reference evidence="7" key="1">
    <citation type="submission" date="2022-06" db="EMBL/GenBank/DDBJ databases">
        <title>Diverse halophilic archaea isolated from saline environments.</title>
        <authorList>
            <person name="Cui H.-L."/>
        </authorList>
    </citation>
    <scope>NUCLEOTIDE SEQUENCE</scope>
    <source>
        <strain evidence="7">WLHS1</strain>
    </source>
</reference>
<dbReference type="EMBL" id="CP100355">
    <property type="protein sequence ID" value="UTF52960.1"/>
    <property type="molecule type" value="Genomic_DNA"/>
</dbReference>
<feature type="transmembrane region" description="Helical" evidence="6">
    <location>
        <begin position="333"/>
        <end position="349"/>
    </location>
</feature>
<keyword evidence="3 6" id="KW-0812">Transmembrane</keyword>
<feature type="transmembrane region" description="Helical" evidence="6">
    <location>
        <begin position="119"/>
        <end position="143"/>
    </location>
</feature>
<feature type="transmembrane region" description="Helical" evidence="6">
    <location>
        <begin position="243"/>
        <end position="260"/>
    </location>
</feature>
<evidence type="ECO:0000256" key="6">
    <source>
        <dbReference type="SAM" id="Phobius"/>
    </source>
</evidence>
<evidence type="ECO:0000313" key="7">
    <source>
        <dbReference type="EMBL" id="UTF52960.1"/>
    </source>
</evidence>
<keyword evidence="5 6" id="KW-0472">Membrane</keyword>
<evidence type="ECO:0000256" key="2">
    <source>
        <dbReference type="ARBA" id="ARBA00022475"/>
    </source>
</evidence>
<dbReference type="RefSeq" id="WP_254157062.1">
    <property type="nucleotide sequence ID" value="NZ_CP100355.1"/>
</dbReference>
<feature type="transmembrane region" description="Helical" evidence="6">
    <location>
        <begin position="12"/>
        <end position="35"/>
    </location>
</feature>
<proteinExistence type="predicted"/>
<comment type="subcellular location">
    <subcellularLocation>
        <location evidence="1">Cell membrane</location>
        <topology evidence="1">Multi-pass membrane protein</topology>
    </subcellularLocation>
</comment>
<gene>
    <name evidence="7" type="ORF">NGM29_14415</name>
</gene>
<feature type="transmembrane region" description="Helical" evidence="6">
    <location>
        <begin position="41"/>
        <end position="62"/>
    </location>
</feature>
<keyword evidence="4 6" id="KW-1133">Transmembrane helix</keyword>
<dbReference type="PANTHER" id="PTHR30250:SF11">
    <property type="entry name" value="O-ANTIGEN TRANSPORTER-RELATED"/>
    <property type="match status" value="1"/>
</dbReference>
<evidence type="ECO:0000256" key="1">
    <source>
        <dbReference type="ARBA" id="ARBA00004651"/>
    </source>
</evidence>
<keyword evidence="8" id="KW-1185">Reference proteome</keyword>
<dbReference type="InterPro" id="IPR050833">
    <property type="entry name" value="Poly_Biosynth_Transport"/>
</dbReference>
<organism evidence="7 8">
    <name type="scientific">Natronosalvus rutilus</name>
    <dbReference type="NCBI Taxonomy" id="2953753"/>
    <lineage>
        <taxon>Archaea</taxon>
        <taxon>Methanobacteriati</taxon>
        <taxon>Methanobacteriota</taxon>
        <taxon>Stenosarchaea group</taxon>
        <taxon>Halobacteria</taxon>
        <taxon>Halobacteriales</taxon>
        <taxon>Natrialbaceae</taxon>
        <taxon>Natronosalvus</taxon>
    </lineage>
</organism>
<dbReference type="CDD" id="cd13128">
    <property type="entry name" value="MATE_Wzx_like"/>
    <property type="match status" value="1"/>
</dbReference>
<evidence type="ECO:0000256" key="5">
    <source>
        <dbReference type="ARBA" id="ARBA00023136"/>
    </source>
</evidence>
<accession>A0A9E7STX1</accession>
<feature type="transmembrane region" description="Helical" evidence="6">
    <location>
        <begin position="426"/>
        <end position="448"/>
    </location>
</feature>
<evidence type="ECO:0000256" key="4">
    <source>
        <dbReference type="ARBA" id="ARBA00022989"/>
    </source>
</evidence>
<feature type="transmembrane region" description="Helical" evidence="6">
    <location>
        <begin position="303"/>
        <end position="321"/>
    </location>
</feature>
<keyword evidence="2" id="KW-1003">Cell membrane</keyword>